<dbReference type="InterPro" id="IPR029903">
    <property type="entry name" value="RmlD-like-bd"/>
</dbReference>
<evidence type="ECO:0000313" key="8">
    <source>
        <dbReference type="EMBL" id="PSJ56105.1"/>
    </source>
</evidence>
<dbReference type="GO" id="GO:0008831">
    <property type="term" value="F:dTDP-4-dehydrorhamnose reductase activity"/>
    <property type="evidence" value="ECO:0007669"/>
    <property type="project" value="UniProtKB-EC"/>
</dbReference>
<dbReference type="Pfam" id="PF04321">
    <property type="entry name" value="RmlD_sub_bind"/>
    <property type="match status" value="1"/>
</dbReference>
<keyword evidence="6" id="KW-0560">Oxidoreductase</keyword>
<evidence type="ECO:0000259" key="7">
    <source>
        <dbReference type="Pfam" id="PF04321"/>
    </source>
</evidence>
<organism evidence="8 9">
    <name type="scientific">Pseudaminobacter soli</name>
    <name type="common">ex Li et al. 2025</name>
    <dbReference type="NCBI Taxonomy" id="1295366"/>
    <lineage>
        <taxon>Bacteria</taxon>
        <taxon>Pseudomonadati</taxon>
        <taxon>Pseudomonadota</taxon>
        <taxon>Alphaproteobacteria</taxon>
        <taxon>Hyphomicrobiales</taxon>
        <taxon>Phyllobacteriaceae</taxon>
        <taxon>Pseudaminobacter</taxon>
    </lineage>
</organism>
<evidence type="ECO:0000256" key="6">
    <source>
        <dbReference type="RuleBase" id="RU364082"/>
    </source>
</evidence>
<comment type="catalytic activity">
    <reaction evidence="5 6">
        <text>dTDP-beta-L-rhamnose + NADP(+) = dTDP-4-dehydro-beta-L-rhamnose + NADPH + H(+)</text>
        <dbReference type="Rhea" id="RHEA:21796"/>
        <dbReference type="ChEBI" id="CHEBI:15378"/>
        <dbReference type="ChEBI" id="CHEBI:57510"/>
        <dbReference type="ChEBI" id="CHEBI:57783"/>
        <dbReference type="ChEBI" id="CHEBI:58349"/>
        <dbReference type="ChEBI" id="CHEBI:62830"/>
        <dbReference type="EC" id="1.1.1.133"/>
    </reaction>
</comment>
<evidence type="ECO:0000256" key="1">
    <source>
        <dbReference type="ARBA" id="ARBA00004781"/>
    </source>
</evidence>
<sequence length="319" mass="34737">MKILVTGMNGQLARSLAARAQGGGIELVLAGRPELDLENPLTFAPILKSVAPHMVINAAAHTGVDQQEDEPQRAFRINAEAPAELARLTRLAAIPIIQVSTDYVFDGKSSEPYVESDGPNPQTVYGRSKLAGEQAVRSENPDHLAVRTAWVFSRYGRNFVKTILSAAQKRKRLQVVVDQFGNPTEAHDLADGLLAAARFWRDHQGFPQGLYHLAGQGRASWYEVARQVLEVSKAMGGPIAEVEPIVSDQWVAKALRPANSELNSERFANDFGYSAGDWPDRVSCVVGNLIKDSVIGQDTQEADRVSVAPQFSKPTDEAV</sequence>
<evidence type="ECO:0000256" key="2">
    <source>
        <dbReference type="ARBA" id="ARBA00010944"/>
    </source>
</evidence>
<evidence type="ECO:0000256" key="3">
    <source>
        <dbReference type="ARBA" id="ARBA00012929"/>
    </source>
</evidence>
<comment type="similarity">
    <text evidence="2 6">Belongs to the dTDP-4-dehydrorhamnose reductase family.</text>
</comment>
<name>A0A2P7S0V7_9HYPH</name>
<dbReference type="CDD" id="cd05254">
    <property type="entry name" value="dTDP_HR_like_SDR_e"/>
    <property type="match status" value="1"/>
</dbReference>
<keyword evidence="6" id="KW-0521">NADP</keyword>
<evidence type="ECO:0000256" key="5">
    <source>
        <dbReference type="ARBA" id="ARBA00048200"/>
    </source>
</evidence>
<dbReference type="RefSeq" id="WP_106726839.1">
    <property type="nucleotide sequence ID" value="NZ_PXYL01000020.1"/>
</dbReference>
<dbReference type="PANTHER" id="PTHR10491:SF4">
    <property type="entry name" value="METHIONINE ADENOSYLTRANSFERASE 2 SUBUNIT BETA"/>
    <property type="match status" value="1"/>
</dbReference>
<dbReference type="EMBL" id="PXYL01000020">
    <property type="protein sequence ID" value="PSJ56105.1"/>
    <property type="molecule type" value="Genomic_DNA"/>
</dbReference>
<protein>
    <recommendedName>
        <fullName evidence="4 6">dTDP-4-dehydrorhamnose reductase</fullName>
        <ecNumber evidence="3 6">1.1.1.133</ecNumber>
    </recommendedName>
</protein>
<proteinExistence type="inferred from homology"/>
<dbReference type="EC" id="1.1.1.133" evidence="3 6"/>
<dbReference type="AlphaFoldDB" id="A0A2P7S0V7"/>
<keyword evidence="9" id="KW-1185">Reference proteome</keyword>
<gene>
    <name evidence="8" type="primary">rfbD</name>
    <name evidence="8" type="ORF">C7I85_25665</name>
</gene>
<dbReference type="NCBIfam" id="TIGR01214">
    <property type="entry name" value="rmlD"/>
    <property type="match status" value="1"/>
</dbReference>
<dbReference type="OrthoDB" id="9803892at2"/>
<dbReference type="GO" id="GO:0019305">
    <property type="term" value="P:dTDP-rhamnose biosynthetic process"/>
    <property type="evidence" value="ECO:0007669"/>
    <property type="project" value="UniProtKB-UniPathway"/>
</dbReference>
<evidence type="ECO:0000256" key="4">
    <source>
        <dbReference type="ARBA" id="ARBA00017099"/>
    </source>
</evidence>
<comment type="function">
    <text evidence="6">Catalyzes the reduction of dTDP-6-deoxy-L-lyxo-4-hexulose to yield dTDP-L-rhamnose.</text>
</comment>
<reference evidence="8 9" key="1">
    <citation type="submission" date="2018-03" db="EMBL/GenBank/DDBJ databases">
        <title>The draft genome of Mesorhizobium soli JCM 19897.</title>
        <authorList>
            <person name="Li L."/>
            <person name="Liu L."/>
            <person name="Liang L."/>
            <person name="Wang T."/>
            <person name="Zhang X."/>
        </authorList>
    </citation>
    <scope>NUCLEOTIDE SEQUENCE [LARGE SCALE GENOMIC DNA]</scope>
    <source>
        <strain evidence="8 9">JCM 19897</strain>
    </source>
</reference>
<feature type="domain" description="RmlD-like substrate binding" evidence="7">
    <location>
        <begin position="1"/>
        <end position="286"/>
    </location>
</feature>
<accession>A0A2P7S0V7</accession>
<dbReference type="PANTHER" id="PTHR10491">
    <property type="entry name" value="DTDP-4-DEHYDRORHAMNOSE REDUCTASE"/>
    <property type="match status" value="1"/>
</dbReference>
<evidence type="ECO:0000313" key="9">
    <source>
        <dbReference type="Proteomes" id="UP000240653"/>
    </source>
</evidence>
<dbReference type="InterPro" id="IPR005913">
    <property type="entry name" value="dTDP_dehydrorham_reduct"/>
</dbReference>
<comment type="caution">
    <text evidence="8">The sequence shown here is derived from an EMBL/GenBank/DDBJ whole genome shotgun (WGS) entry which is preliminary data.</text>
</comment>
<dbReference type="Proteomes" id="UP000240653">
    <property type="component" value="Unassembled WGS sequence"/>
</dbReference>
<comment type="cofactor">
    <cofactor evidence="6">
        <name>Mg(2+)</name>
        <dbReference type="ChEBI" id="CHEBI:18420"/>
    </cofactor>
    <text evidence="6">Binds 1 Mg(2+) ion per monomer.</text>
</comment>
<dbReference type="Gene3D" id="3.40.50.720">
    <property type="entry name" value="NAD(P)-binding Rossmann-like Domain"/>
    <property type="match status" value="1"/>
</dbReference>
<dbReference type="SUPFAM" id="SSF51735">
    <property type="entry name" value="NAD(P)-binding Rossmann-fold domains"/>
    <property type="match status" value="1"/>
</dbReference>
<comment type="pathway">
    <text evidence="1 6">Carbohydrate biosynthesis; dTDP-L-rhamnose biosynthesis.</text>
</comment>
<dbReference type="InterPro" id="IPR036291">
    <property type="entry name" value="NAD(P)-bd_dom_sf"/>
</dbReference>
<dbReference type="UniPathway" id="UPA00124"/>
<dbReference type="Gene3D" id="3.90.25.10">
    <property type="entry name" value="UDP-galactose 4-epimerase, domain 1"/>
    <property type="match status" value="1"/>
</dbReference>